<sequence length="85" mass="9492">MILFFFISLAFLTWLICRELERRTVQPSLPGGRCGDCGGEIQSDWLICPRCRNLVQQHCPACGEAHACSDAYCPWCGDAVREKAA</sequence>
<name>A0A1X0Y5U6_9BACT</name>
<evidence type="ECO:0000259" key="1">
    <source>
        <dbReference type="Pfam" id="PF12773"/>
    </source>
</evidence>
<dbReference type="RefSeq" id="WP_085010252.1">
    <property type="nucleotide sequence ID" value="NZ_NAAD01000008.1"/>
</dbReference>
<proteinExistence type="predicted"/>
<evidence type="ECO:0000313" key="2">
    <source>
        <dbReference type="EMBL" id="ORJ60497.1"/>
    </source>
</evidence>
<dbReference type="STRING" id="1969733.B5V00_08005"/>
<dbReference type="Proteomes" id="UP000193136">
    <property type="component" value="Unassembled WGS sequence"/>
</dbReference>
<gene>
    <name evidence="2" type="ORF">B5V00_08005</name>
</gene>
<dbReference type="AlphaFoldDB" id="A0A1X0Y5U6"/>
<dbReference type="Pfam" id="PF12773">
    <property type="entry name" value="DZR"/>
    <property type="match status" value="1"/>
</dbReference>
<evidence type="ECO:0000313" key="3">
    <source>
        <dbReference type="Proteomes" id="UP000193136"/>
    </source>
</evidence>
<reference evidence="2 3" key="1">
    <citation type="submission" date="2017-03" db="EMBL/GenBank/DDBJ databases">
        <title>Genome sequence of Geothermobacter sp. EPR-M, Deep-Sea Iron Reducer.</title>
        <authorList>
            <person name="Tully B."/>
            <person name="Savalia P."/>
            <person name="Abuyen K."/>
            <person name="Baughan C."/>
            <person name="Romero E."/>
            <person name="Ronkowski C."/>
            <person name="Torres B."/>
            <person name="Tremblay J."/>
            <person name="Trujillo A."/>
            <person name="Tyler M."/>
            <person name="Perez-Rodriguez I."/>
            <person name="Amend J."/>
        </authorList>
    </citation>
    <scope>NUCLEOTIDE SEQUENCE [LARGE SCALE GENOMIC DNA]</scope>
    <source>
        <strain evidence="2 3">EPR-M</strain>
    </source>
</reference>
<organism evidence="2 3">
    <name type="scientific">Geothermobacter hydrogeniphilus</name>
    <dbReference type="NCBI Taxonomy" id="1969733"/>
    <lineage>
        <taxon>Bacteria</taxon>
        <taxon>Pseudomonadati</taxon>
        <taxon>Thermodesulfobacteriota</taxon>
        <taxon>Desulfuromonadia</taxon>
        <taxon>Desulfuromonadales</taxon>
        <taxon>Geothermobacteraceae</taxon>
        <taxon>Geothermobacter</taxon>
    </lineage>
</organism>
<feature type="domain" description="DZANK-type" evidence="1">
    <location>
        <begin position="34"/>
        <end position="77"/>
    </location>
</feature>
<dbReference type="InterPro" id="IPR025874">
    <property type="entry name" value="DZR"/>
</dbReference>
<accession>A0A1X0Y5U6</accession>
<comment type="caution">
    <text evidence="2">The sequence shown here is derived from an EMBL/GenBank/DDBJ whole genome shotgun (WGS) entry which is preliminary data.</text>
</comment>
<protein>
    <recommendedName>
        <fullName evidence="1">DZANK-type domain-containing protein</fullName>
    </recommendedName>
</protein>
<keyword evidence="3" id="KW-1185">Reference proteome</keyword>
<dbReference type="OrthoDB" id="5402230at2"/>
<dbReference type="EMBL" id="NAAD01000008">
    <property type="protein sequence ID" value="ORJ60497.1"/>
    <property type="molecule type" value="Genomic_DNA"/>
</dbReference>